<organism evidence="1 2">
    <name type="scientific">Bermanella marisrubri</name>
    <dbReference type="NCBI Taxonomy" id="207949"/>
    <lineage>
        <taxon>Bacteria</taxon>
        <taxon>Pseudomonadati</taxon>
        <taxon>Pseudomonadota</taxon>
        <taxon>Gammaproteobacteria</taxon>
        <taxon>Oceanospirillales</taxon>
        <taxon>Oceanospirillaceae</taxon>
        <taxon>Bermanella</taxon>
    </lineage>
</organism>
<accession>Q1N4P5</accession>
<evidence type="ECO:0000313" key="2">
    <source>
        <dbReference type="Proteomes" id="UP000004263"/>
    </source>
</evidence>
<gene>
    <name evidence="1" type="ORF">RED65_01445</name>
</gene>
<protein>
    <recommendedName>
        <fullName evidence="3">Structural protein P5</fullName>
    </recommendedName>
</protein>
<evidence type="ECO:0000313" key="1">
    <source>
        <dbReference type="EMBL" id="EAT13383.1"/>
    </source>
</evidence>
<dbReference type="STRING" id="207949.RED65_01445"/>
<keyword evidence="2" id="KW-1185">Reference proteome</keyword>
<reference evidence="1 2" key="1">
    <citation type="submission" date="2006-03" db="EMBL/GenBank/DDBJ databases">
        <authorList>
            <person name="Pinhassi J."/>
            <person name="Pedros-Alio C."/>
            <person name="Ferriera S."/>
            <person name="Johnson J."/>
            <person name="Kravitz S."/>
            <person name="Halpern A."/>
            <person name="Remington K."/>
            <person name="Beeson K."/>
            <person name="Tran B."/>
            <person name="Rogers Y.-H."/>
            <person name="Friedman R."/>
            <person name="Venter J.C."/>
        </authorList>
    </citation>
    <scope>NUCLEOTIDE SEQUENCE [LARGE SCALE GENOMIC DNA]</scope>
    <source>
        <strain evidence="1 2">RED65</strain>
    </source>
</reference>
<sequence length="158" mass="17682">MKWWLAGLGVLGFMAYKFKPVALVRGVRNNNPGNIRSTVSDYWEGQIGTDGSFAIFESPEFGIRAMGRTLMNYDRLYGLNTVSEIISRWAPSNENNTEAYIDAVADELGVFTFWPLDLNDADRLTQLIKAIIKHENGIQPYSDDLIARGVRLAGESFA</sequence>
<comment type="caution">
    <text evidence="1">The sequence shown here is derived from an EMBL/GenBank/DDBJ whole genome shotgun (WGS) entry which is preliminary data.</text>
</comment>
<dbReference type="AlphaFoldDB" id="Q1N4P5"/>
<dbReference type="OrthoDB" id="8849052at2"/>
<proteinExistence type="predicted"/>
<dbReference type="EMBL" id="AAQH01000002">
    <property type="protein sequence ID" value="EAT13383.1"/>
    <property type="molecule type" value="Genomic_DNA"/>
</dbReference>
<evidence type="ECO:0008006" key="3">
    <source>
        <dbReference type="Google" id="ProtNLM"/>
    </source>
</evidence>
<name>Q1N4P5_9GAMM</name>
<dbReference type="HOGENOM" id="CLU_123271_0_0_6"/>
<dbReference type="Proteomes" id="UP000004263">
    <property type="component" value="Unassembled WGS sequence"/>
</dbReference>
<dbReference type="RefSeq" id="WP_007017767.1">
    <property type="nucleotide sequence ID" value="NZ_CH724114.1"/>
</dbReference>